<evidence type="ECO:0000256" key="1">
    <source>
        <dbReference type="SAM" id="MobiDB-lite"/>
    </source>
</evidence>
<keyword evidence="3" id="KW-1185">Reference proteome</keyword>
<dbReference type="AlphaFoldDB" id="A0A9N9PQ04"/>
<comment type="caution">
    <text evidence="2">The sequence shown here is derived from an EMBL/GenBank/DDBJ whole genome shotgun (WGS) entry which is preliminary data.</text>
</comment>
<feature type="region of interest" description="Disordered" evidence="1">
    <location>
        <begin position="1"/>
        <end position="37"/>
    </location>
</feature>
<feature type="compositionally biased region" description="Basic and acidic residues" evidence="1">
    <location>
        <begin position="1"/>
        <end position="10"/>
    </location>
</feature>
<evidence type="ECO:0000313" key="2">
    <source>
        <dbReference type="EMBL" id="CAG8949972.1"/>
    </source>
</evidence>
<sequence length="222" mass="25193">MNQDQTDLKPIHSVHPILSKTKGRETRSRIKGDPSRPSIRFAKITSLPFIITARKPTLGKLATYCYCTRAEPVIQKSCQYDTSEYDRKRFNVHRERFTSSKKAAWHTISQKKLRVQVSGPARSKQTHNAIMSKTHKDPLIIKVTTSSSTYPVTSNASPPCKTAQQKKSAMYTLGLATIRKLRYPVPGLRFLFPLHIHPSPGQGDPQSFTNRISTFFRLLEDP</sequence>
<evidence type="ECO:0000313" key="3">
    <source>
        <dbReference type="Proteomes" id="UP000696280"/>
    </source>
</evidence>
<proteinExistence type="predicted"/>
<gene>
    <name evidence="2" type="ORF">HYFRA_00004304</name>
</gene>
<dbReference type="Proteomes" id="UP000696280">
    <property type="component" value="Unassembled WGS sequence"/>
</dbReference>
<reference evidence="2" key="1">
    <citation type="submission" date="2021-07" db="EMBL/GenBank/DDBJ databases">
        <authorList>
            <person name="Durling M."/>
        </authorList>
    </citation>
    <scope>NUCLEOTIDE SEQUENCE</scope>
</reference>
<dbReference type="OrthoDB" id="10567002at2759"/>
<accession>A0A9N9PQ04</accession>
<protein>
    <submittedName>
        <fullName evidence="2">Uncharacterized protein</fullName>
    </submittedName>
</protein>
<dbReference type="EMBL" id="CAJVRL010000025">
    <property type="protein sequence ID" value="CAG8949972.1"/>
    <property type="molecule type" value="Genomic_DNA"/>
</dbReference>
<organism evidence="2 3">
    <name type="scientific">Hymenoscyphus fraxineus</name>
    <dbReference type="NCBI Taxonomy" id="746836"/>
    <lineage>
        <taxon>Eukaryota</taxon>
        <taxon>Fungi</taxon>
        <taxon>Dikarya</taxon>
        <taxon>Ascomycota</taxon>
        <taxon>Pezizomycotina</taxon>
        <taxon>Leotiomycetes</taxon>
        <taxon>Helotiales</taxon>
        <taxon>Helotiaceae</taxon>
        <taxon>Hymenoscyphus</taxon>
    </lineage>
</organism>
<feature type="compositionally biased region" description="Basic and acidic residues" evidence="1">
    <location>
        <begin position="22"/>
        <end position="34"/>
    </location>
</feature>
<name>A0A9N9PQ04_9HELO</name>